<sequence length="539" mass="57931">MAISHQSMNGNSRAKCQCRLRQAACVRYSCGSRTQRCSAVVDLLMVRGDVVTTAGAHLPSAISPQKVQMTMDNHRRRNTAAQTSDSAPHSPESTISRKITFRIVPMLFLGALLSYVDRTNIGVAKLEMQADLGLTEAAFGLGAGIFFIAYVLFEVPSNIALHRLGARIWIARIMVTWGLITALMSLVDNLWMFYGMRFLLGAAEAGLLPGVVYYLTRWVPSANRGRILGLFFLAIPVASAIGSPLTSTLMSLQPWGLTGWQFMFIAEGLPCLLLAVVILKFLPNEPSDARWLDASEVQWITNKIRQENPDTTGNGIGHSSWTDGLKNYRVLMLSVVYFSMVVPIYLMGFFLPSIIKEMTGGTIGTIGIGYIAAVPYIFTGIAMVLISRSSDRTQERMWHFAVPTLIGASGWVVAAATVSSNPFVAAIAICVGTVGAMATIPTFWTTAPKVVSGAAAASGIALISSIGNIGGFVSPYMFGIIRDAFPGDAGNRLSFLVGAIVLGVGGILMITISKTLPSTTNTLPSTTSKDAKFAQLQHD</sequence>
<keyword evidence="5 7" id="KW-0472">Membrane</keyword>
<evidence type="ECO:0000256" key="7">
    <source>
        <dbReference type="SAM" id="Phobius"/>
    </source>
</evidence>
<evidence type="ECO:0000313" key="10">
    <source>
        <dbReference type="Proteomes" id="UP000245711"/>
    </source>
</evidence>
<accession>A0A2S2C223</accession>
<dbReference type="FunFam" id="1.20.1250.20:FF:000018">
    <property type="entry name" value="MFS transporter permease"/>
    <property type="match status" value="1"/>
</dbReference>
<gene>
    <name evidence="9" type="ORF">CBI38_28215</name>
</gene>
<dbReference type="GO" id="GO:0005886">
    <property type="term" value="C:plasma membrane"/>
    <property type="evidence" value="ECO:0007669"/>
    <property type="project" value="UniProtKB-SubCell"/>
</dbReference>
<protein>
    <recommendedName>
        <fullName evidence="8">Major facilitator superfamily (MFS) profile domain-containing protein</fullName>
    </recommendedName>
</protein>
<comment type="subcellular location">
    <subcellularLocation>
        <location evidence="1">Cell membrane</location>
        <topology evidence="1">Multi-pass membrane protein</topology>
    </subcellularLocation>
</comment>
<dbReference type="OrthoDB" id="9773957at2"/>
<dbReference type="PANTHER" id="PTHR43791">
    <property type="entry name" value="PERMEASE-RELATED"/>
    <property type="match status" value="1"/>
</dbReference>
<dbReference type="SUPFAM" id="SSF103473">
    <property type="entry name" value="MFS general substrate transporter"/>
    <property type="match status" value="1"/>
</dbReference>
<dbReference type="PROSITE" id="PS50850">
    <property type="entry name" value="MFS"/>
    <property type="match status" value="1"/>
</dbReference>
<evidence type="ECO:0000313" key="9">
    <source>
        <dbReference type="EMBL" id="AWK74873.1"/>
    </source>
</evidence>
<feature type="transmembrane region" description="Helical" evidence="7">
    <location>
        <begin position="363"/>
        <end position="386"/>
    </location>
</feature>
<dbReference type="CDD" id="cd17319">
    <property type="entry name" value="MFS_ExuT_GudP_like"/>
    <property type="match status" value="1"/>
</dbReference>
<keyword evidence="2" id="KW-0813">Transport</keyword>
<dbReference type="AlphaFoldDB" id="A0A2S2C223"/>
<dbReference type="KEGG" id="roz:CBI38_28215"/>
<feature type="transmembrane region" description="Helical" evidence="7">
    <location>
        <begin position="330"/>
        <end position="351"/>
    </location>
</feature>
<dbReference type="Pfam" id="PF07690">
    <property type="entry name" value="MFS_1"/>
    <property type="match status" value="1"/>
</dbReference>
<organism evidence="9 10">
    <name type="scientific">Rhodococcus oxybenzonivorans</name>
    <dbReference type="NCBI Taxonomy" id="1990687"/>
    <lineage>
        <taxon>Bacteria</taxon>
        <taxon>Bacillati</taxon>
        <taxon>Actinomycetota</taxon>
        <taxon>Actinomycetes</taxon>
        <taxon>Mycobacteriales</taxon>
        <taxon>Nocardiaceae</taxon>
        <taxon>Rhodococcus</taxon>
    </lineage>
</organism>
<dbReference type="InterPro" id="IPR036259">
    <property type="entry name" value="MFS_trans_sf"/>
</dbReference>
<evidence type="ECO:0000256" key="1">
    <source>
        <dbReference type="ARBA" id="ARBA00004651"/>
    </source>
</evidence>
<dbReference type="InterPro" id="IPR020846">
    <property type="entry name" value="MFS_dom"/>
</dbReference>
<evidence type="ECO:0000256" key="4">
    <source>
        <dbReference type="ARBA" id="ARBA00022989"/>
    </source>
</evidence>
<dbReference type="Proteomes" id="UP000245711">
    <property type="component" value="Chromosome"/>
</dbReference>
<feature type="transmembrane region" description="Helical" evidence="7">
    <location>
        <begin position="137"/>
        <end position="156"/>
    </location>
</feature>
<reference evidence="9 10" key="1">
    <citation type="submission" date="2017-05" db="EMBL/GenBank/DDBJ databases">
        <title>Isolation of Rhodococcus sp. S2-17 biodegrading of BP-3.</title>
        <authorList>
            <person name="Lee Y."/>
            <person name="Kim K.H."/>
            <person name="Chun B.H."/>
            <person name="Jung H.S."/>
            <person name="Jeon C.O."/>
        </authorList>
    </citation>
    <scope>NUCLEOTIDE SEQUENCE [LARGE SCALE GENOMIC DNA]</scope>
    <source>
        <strain evidence="9 10">S2-17</strain>
    </source>
</reference>
<dbReference type="Gene3D" id="1.20.1250.20">
    <property type="entry name" value="MFS general substrate transporter like domains"/>
    <property type="match status" value="2"/>
</dbReference>
<dbReference type="InterPro" id="IPR011701">
    <property type="entry name" value="MFS"/>
</dbReference>
<feature type="region of interest" description="Disordered" evidence="6">
    <location>
        <begin position="72"/>
        <end position="93"/>
    </location>
</feature>
<evidence type="ECO:0000256" key="5">
    <source>
        <dbReference type="ARBA" id="ARBA00023136"/>
    </source>
</evidence>
<feature type="transmembrane region" description="Helical" evidence="7">
    <location>
        <begin position="493"/>
        <end position="512"/>
    </location>
</feature>
<evidence type="ECO:0000256" key="6">
    <source>
        <dbReference type="SAM" id="MobiDB-lite"/>
    </source>
</evidence>
<evidence type="ECO:0000256" key="3">
    <source>
        <dbReference type="ARBA" id="ARBA00022692"/>
    </source>
</evidence>
<dbReference type="GO" id="GO:0022857">
    <property type="term" value="F:transmembrane transporter activity"/>
    <property type="evidence" value="ECO:0007669"/>
    <property type="project" value="InterPro"/>
</dbReference>
<proteinExistence type="predicted"/>
<feature type="transmembrane region" description="Helical" evidence="7">
    <location>
        <begin position="168"/>
        <end position="187"/>
    </location>
</feature>
<feature type="compositionally biased region" description="Polar residues" evidence="6">
    <location>
        <begin position="79"/>
        <end position="93"/>
    </location>
</feature>
<feature type="transmembrane region" description="Helical" evidence="7">
    <location>
        <begin position="193"/>
        <end position="215"/>
    </location>
</feature>
<feature type="transmembrane region" description="Helical" evidence="7">
    <location>
        <begin position="423"/>
        <end position="444"/>
    </location>
</feature>
<dbReference type="PANTHER" id="PTHR43791:SF36">
    <property type="entry name" value="TRANSPORTER, PUTATIVE (AFU_ORTHOLOGUE AFUA_6G08340)-RELATED"/>
    <property type="match status" value="1"/>
</dbReference>
<keyword evidence="4 7" id="KW-1133">Transmembrane helix</keyword>
<dbReference type="EMBL" id="CP021354">
    <property type="protein sequence ID" value="AWK74873.1"/>
    <property type="molecule type" value="Genomic_DNA"/>
</dbReference>
<feature type="domain" description="Major facilitator superfamily (MFS) profile" evidence="8">
    <location>
        <begin position="103"/>
        <end position="517"/>
    </location>
</feature>
<feature type="transmembrane region" description="Helical" evidence="7">
    <location>
        <begin position="262"/>
        <end position="282"/>
    </location>
</feature>
<feature type="transmembrane region" description="Helical" evidence="7">
    <location>
        <begin position="227"/>
        <end position="250"/>
    </location>
</feature>
<evidence type="ECO:0000259" key="8">
    <source>
        <dbReference type="PROSITE" id="PS50850"/>
    </source>
</evidence>
<keyword evidence="10" id="KW-1185">Reference proteome</keyword>
<feature type="transmembrane region" description="Helical" evidence="7">
    <location>
        <begin position="99"/>
        <end position="117"/>
    </location>
</feature>
<feature type="transmembrane region" description="Helical" evidence="7">
    <location>
        <begin position="398"/>
        <end position="417"/>
    </location>
</feature>
<feature type="transmembrane region" description="Helical" evidence="7">
    <location>
        <begin position="451"/>
        <end position="473"/>
    </location>
</feature>
<keyword evidence="3 7" id="KW-0812">Transmembrane</keyword>
<name>A0A2S2C223_9NOCA</name>
<evidence type="ECO:0000256" key="2">
    <source>
        <dbReference type="ARBA" id="ARBA00022448"/>
    </source>
</evidence>